<evidence type="ECO:0000256" key="2">
    <source>
        <dbReference type="SAM" id="SignalP"/>
    </source>
</evidence>
<dbReference type="AlphaFoldDB" id="A0A1F7F011"/>
<gene>
    <name evidence="3" type="ORF">A2519_13480</name>
</gene>
<dbReference type="EMBL" id="MFYX01000156">
    <property type="protein sequence ID" value="OGJ99980.1"/>
    <property type="molecule type" value="Genomic_DNA"/>
</dbReference>
<keyword evidence="2" id="KW-0732">Signal</keyword>
<evidence type="ECO:0008006" key="5">
    <source>
        <dbReference type="Google" id="ProtNLM"/>
    </source>
</evidence>
<name>A0A1F7F011_UNCRA</name>
<comment type="caution">
    <text evidence="3">The sequence shown here is derived from an EMBL/GenBank/DDBJ whole genome shotgun (WGS) entry which is preliminary data.</text>
</comment>
<proteinExistence type="predicted"/>
<evidence type="ECO:0000313" key="3">
    <source>
        <dbReference type="EMBL" id="OGJ99980.1"/>
    </source>
</evidence>
<sequence length="64" mass="7122">MKKFLVLSVVALLFAGFAGGCSQKLTQEEKTQLEEAKTAAEDAQKKLHEMRQEKAKLEAEKQGK</sequence>
<dbReference type="Proteomes" id="UP000179243">
    <property type="component" value="Unassembled WGS sequence"/>
</dbReference>
<accession>A0A1F7F011</accession>
<protein>
    <recommendedName>
        <fullName evidence="5">Lipoprotein</fullName>
    </recommendedName>
</protein>
<organism evidence="3 4">
    <name type="scientific">Candidatus Raymondbacteria bacterium RIFOXYD12_FULL_49_13</name>
    <dbReference type="NCBI Taxonomy" id="1817890"/>
    <lineage>
        <taxon>Bacteria</taxon>
        <taxon>Raymondiibacteriota</taxon>
    </lineage>
</organism>
<reference evidence="3 4" key="1">
    <citation type="journal article" date="2016" name="Nat. Commun.">
        <title>Thousands of microbial genomes shed light on interconnected biogeochemical processes in an aquifer system.</title>
        <authorList>
            <person name="Anantharaman K."/>
            <person name="Brown C.T."/>
            <person name="Hug L.A."/>
            <person name="Sharon I."/>
            <person name="Castelle C.J."/>
            <person name="Probst A.J."/>
            <person name="Thomas B.C."/>
            <person name="Singh A."/>
            <person name="Wilkins M.J."/>
            <person name="Karaoz U."/>
            <person name="Brodie E.L."/>
            <person name="Williams K.H."/>
            <person name="Hubbard S.S."/>
            <person name="Banfield J.F."/>
        </authorList>
    </citation>
    <scope>NUCLEOTIDE SEQUENCE [LARGE SCALE GENOMIC DNA]</scope>
</reference>
<feature type="chain" id="PRO_5009528300" description="Lipoprotein" evidence="2">
    <location>
        <begin position="21"/>
        <end position="64"/>
    </location>
</feature>
<feature type="signal peptide" evidence="2">
    <location>
        <begin position="1"/>
        <end position="20"/>
    </location>
</feature>
<dbReference type="PROSITE" id="PS51257">
    <property type="entry name" value="PROKAR_LIPOPROTEIN"/>
    <property type="match status" value="1"/>
</dbReference>
<evidence type="ECO:0000256" key="1">
    <source>
        <dbReference type="SAM" id="MobiDB-lite"/>
    </source>
</evidence>
<evidence type="ECO:0000313" key="4">
    <source>
        <dbReference type="Proteomes" id="UP000179243"/>
    </source>
</evidence>
<feature type="region of interest" description="Disordered" evidence="1">
    <location>
        <begin position="32"/>
        <end position="64"/>
    </location>
</feature>